<dbReference type="Proteomes" id="UP000242367">
    <property type="component" value="Unassembled WGS sequence"/>
</dbReference>
<dbReference type="InterPro" id="IPR007278">
    <property type="entry name" value="DUF397"/>
</dbReference>
<feature type="domain" description="DUF397" evidence="1">
    <location>
        <begin position="5"/>
        <end position="58"/>
    </location>
</feature>
<proteinExistence type="predicted"/>
<reference evidence="2 3" key="1">
    <citation type="journal article" date="2017" name="Chemistry">
        <title>Isolation, Biosynthesis and Chemical Modifications of Rubterolones A-F: Rare Tropolone Alkaloids from Actinomadura sp. 5-2.</title>
        <authorList>
            <person name="Guo H."/>
            <person name="Benndorf R."/>
            <person name="Leichnitz D."/>
            <person name="Klassen J.L."/>
            <person name="Vollmers J."/>
            <person name="Gorls H."/>
            <person name="Steinacker M."/>
            <person name="Weigel C."/>
            <person name="Dahse H.M."/>
            <person name="Kaster A.K."/>
            <person name="de Beer Z.W."/>
            <person name="Poulsen M."/>
            <person name="Beemelmanns C."/>
        </authorList>
    </citation>
    <scope>NUCLEOTIDE SEQUENCE [LARGE SCALE GENOMIC DNA]</scope>
    <source>
        <strain evidence="2 3">5-2</strain>
    </source>
</reference>
<gene>
    <name evidence="2" type="ORF">BTM25_11550</name>
</gene>
<dbReference type="Pfam" id="PF04149">
    <property type="entry name" value="DUF397"/>
    <property type="match status" value="1"/>
</dbReference>
<dbReference type="AlphaFoldDB" id="A0A2P4UP00"/>
<organism evidence="2 3">
    <name type="scientific">Actinomadura rubteroloni</name>
    <dbReference type="NCBI Taxonomy" id="1926885"/>
    <lineage>
        <taxon>Bacteria</taxon>
        <taxon>Bacillati</taxon>
        <taxon>Actinomycetota</taxon>
        <taxon>Actinomycetes</taxon>
        <taxon>Streptosporangiales</taxon>
        <taxon>Thermomonosporaceae</taxon>
        <taxon>Actinomadura</taxon>
    </lineage>
</organism>
<keyword evidence="3" id="KW-1185">Reference proteome</keyword>
<dbReference type="RefSeq" id="WP_103561670.1">
    <property type="nucleotide sequence ID" value="NZ_MTBP01000001.1"/>
</dbReference>
<dbReference type="EMBL" id="MTBP01000001">
    <property type="protein sequence ID" value="POM26749.1"/>
    <property type="molecule type" value="Genomic_DNA"/>
</dbReference>
<sequence>MTNPVWRKSSRSGTQRGDCVEVADLAAQTIGVRDSKNPALGHLTLTPENFGGLLADIKRGTLDHA</sequence>
<evidence type="ECO:0000259" key="1">
    <source>
        <dbReference type="Pfam" id="PF04149"/>
    </source>
</evidence>
<comment type="caution">
    <text evidence="2">The sequence shown here is derived from an EMBL/GenBank/DDBJ whole genome shotgun (WGS) entry which is preliminary data.</text>
</comment>
<accession>A0A2P4UP00</accession>
<evidence type="ECO:0000313" key="2">
    <source>
        <dbReference type="EMBL" id="POM26749.1"/>
    </source>
</evidence>
<protein>
    <recommendedName>
        <fullName evidence="1">DUF397 domain-containing protein</fullName>
    </recommendedName>
</protein>
<name>A0A2P4UP00_9ACTN</name>
<evidence type="ECO:0000313" key="3">
    <source>
        <dbReference type="Proteomes" id="UP000242367"/>
    </source>
</evidence>